<accession>A0ABQ1R8B5</accession>
<feature type="domain" description="NERD" evidence="1">
    <location>
        <begin position="3"/>
        <end position="116"/>
    </location>
</feature>
<sequence length="171" mass="18987">MATAEELLQLQAKGYQVFHDIQAEKFNIDHLAIGPNGVFAIETKGRHKRHADASANAKAKGVKGHEVVYKSGKLEFPSWVEVEPIEQAQRQAKWVSQWLSKAAGIEVKAVPVLVFPGWFVSRGFRVPFPILNHKQLASTLPKSGNASYSQEQINAIAYQVAQRAVQGERDK</sequence>
<comment type="caution">
    <text evidence="2">The sequence shown here is derived from an EMBL/GenBank/DDBJ whole genome shotgun (WGS) entry which is preliminary data.</text>
</comment>
<evidence type="ECO:0000259" key="1">
    <source>
        <dbReference type="Pfam" id="PF08378"/>
    </source>
</evidence>
<protein>
    <recommendedName>
        <fullName evidence="1">NERD domain-containing protein</fullName>
    </recommendedName>
</protein>
<reference evidence="3" key="1">
    <citation type="journal article" date="2019" name="Int. J. Syst. Evol. Microbiol.">
        <title>The Global Catalogue of Microorganisms (GCM) 10K type strain sequencing project: providing services to taxonomists for standard genome sequencing and annotation.</title>
        <authorList>
            <consortium name="The Broad Institute Genomics Platform"/>
            <consortium name="The Broad Institute Genome Sequencing Center for Infectious Disease"/>
            <person name="Wu L."/>
            <person name="Ma J."/>
        </authorList>
    </citation>
    <scope>NUCLEOTIDE SEQUENCE [LARGE SCALE GENOMIC DNA]</scope>
    <source>
        <strain evidence="3">CGMCC 1.12923</strain>
    </source>
</reference>
<dbReference type="InterPro" id="IPR011528">
    <property type="entry name" value="NERD"/>
</dbReference>
<proteinExistence type="predicted"/>
<keyword evidence="3" id="KW-1185">Reference proteome</keyword>
<dbReference type="EMBL" id="BMGJ01000004">
    <property type="protein sequence ID" value="GGD59593.1"/>
    <property type="molecule type" value="Genomic_DNA"/>
</dbReference>
<dbReference type="Pfam" id="PF08378">
    <property type="entry name" value="NERD"/>
    <property type="match status" value="1"/>
</dbReference>
<name>A0ABQ1R8B5_9ALTE</name>
<organism evidence="2 3">
    <name type="scientific">Lacimicrobium alkaliphilum</name>
    <dbReference type="NCBI Taxonomy" id="1526571"/>
    <lineage>
        <taxon>Bacteria</taxon>
        <taxon>Pseudomonadati</taxon>
        <taxon>Pseudomonadota</taxon>
        <taxon>Gammaproteobacteria</taxon>
        <taxon>Alteromonadales</taxon>
        <taxon>Alteromonadaceae</taxon>
        <taxon>Lacimicrobium</taxon>
    </lineage>
</organism>
<dbReference type="Proteomes" id="UP000614272">
    <property type="component" value="Unassembled WGS sequence"/>
</dbReference>
<evidence type="ECO:0000313" key="2">
    <source>
        <dbReference type="EMBL" id="GGD59593.1"/>
    </source>
</evidence>
<gene>
    <name evidence="2" type="ORF">GCM10011357_13610</name>
</gene>
<evidence type="ECO:0000313" key="3">
    <source>
        <dbReference type="Proteomes" id="UP000614272"/>
    </source>
</evidence>